<organism evidence="7 8">
    <name type="scientific">Acidipila rosea</name>
    <dbReference type="NCBI Taxonomy" id="768535"/>
    <lineage>
        <taxon>Bacteria</taxon>
        <taxon>Pseudomonadati</taxon>
        <taxon>Acidobacteriota</taxon>
        <taxon>Terriglobia</taxon>
        <taxon>Terriglobales</taxon>
        <taxon>Acidobacteriaceae</taxon>
        <taxon>Acidipila</taxon>
    </lineage>
</organism>
<accession>A0A4R1L1M3</accession>
<keyword evidence="5 6" id="KW-0472">Membrane</keyword>
<keyword evidence="4 6" id="KW-1133">Transmembrane helix</keyword>
<protein>
    <submittedName>
        <fullName evidence="7">Cytochrome c oxidase subunit 4</fullName>
    </submittedName>
</protein>
<feature type="transmembrane region" description="Helical" evidence="6">
    <location>
        <begin position="42"/>
        <end position="62"/>
    </location>
</feature>
<evidence type="ECO:0000256" key="5">
    <source>
        <dbReference type="ARBA" id="ARBA00023136"/>
    </source>
</evidence>
<evidence type="ECO:0000313" key="7">
    <source>
        <dbReference type="EMBL" id="TCK71764.1"/>
    </source>
</evidence>
<dbReference type="NCBIfam" id="TIGR02229">
    <property type="entry name" value="caa3_sub_IV"/>
    <property type="match status" value="1"/>
</dbReference>
<comment type="caution">
    <text evidence="7">The sequence shown here is derived from an EMBL/GenBank/DDBJ whole genome shotgun (WGS) entry which is preliminary data.</text>
</comment>
<dbReference type="OrthoDB" id="120535at2"/>
<name>A0A4R1L1M3_9BACT</name>
<evidence type="ECO:0000256" key="2">
    <source>
        <dbReference type="ARBA" id="ARBA00022475"/>
    </source>
</evidence>
<comment type="subcellular location">
    <subcellularLocation>
        <location evidence="1">Cell membrane</location>
        <topology evidence="1">Multi-pass membrane protein</topology>
    </subcellularLocation>
</comment>
<feature type="transmembrane region" description="Helical" evidence="6">
    <location>
        <begin position="16"/>
        <end position="36"/>
    </location>
</feature>
<dbReference type="Proteomes" id="UP000295210">
    <property type="component" value="Unassembled WGS sequence"/>
</dbReference>
<dbReference type="InterPro" id="IPR011743">
    <property type="entry name" value="Caa3_sub_IV"/>
</dbReference>
<keyword evidence="2" id="KW-1003">Cell membrane</keyword>
<feature type="transmembrane region" description="Helical" evidence="6">
    <location>
        <begin position="74"/>
        <end position="95"/>
    </location>
</feature>
<keyword evidence="8" id="KW-1185">Reference proteome</keyword>
<dbReference type="RefSeq" id="WP_131998563.1">
    <property type="nucleotide sequence ID" value="NZ_SMGK01000005.1"/>
</dbReference>
<dbReference type="GO" id="GO:0005886">
    <property type="term" value="C:plasma membrane"/>
    <property type="evidence" value="ECO:0007669"/>
    <property type="project" value="UniProtKB-SubCell"/>
</dbReference>
<dbReference type="EMBL" id="SMGK01000005">
    <property type="protein sequence ID" value="TCK71764.1"/>
    <property type="molecule type" value="Genomic_DNA"/>
</dbReference>
<dbReference type="InterPro" id="IPR005171">
    <property type="entry name" value="Cyt_c_oxidase_su4_prok"/>
</dbReference>
<dbReference type="AlphaFoldDB" id="A0A4R1L1M3"/>
<evidence type="ECO:0000313" key="8">
    <source>
        <dbReference type="Proteomes" id="UP000295210"/>
    </source>
</evidence>
<evidence type="ECO:0000256" key="1">
    <source>
        <dbReference type="ARBA" id="ARBA00004651"/>
    </source>
</evidence>
<keyword evidence="3 6" id="KW-0812">Transmembrane</keyword>
<evidence type="ECO:0000256" key="3">
    <source>
        <dbReference type="ARBA" id="ARBA00022692"/>
    </source>
</evidence>
<gene>
    <name evidence="7" type="ORF">C7378_3054</name>
</gene>
<sequence>MSEPTANPHHVVGPKVYLAIGGTLLLLTGATTAISFVELGVFNAVVALAIAVIKAMLVVLFFMHIRYSSKLLKLTVAAGFFTFLVLISMVMTDYISRAWGLW</sequence>
<evidence type="ECO:0000256" key="4">
    <source>
        <dbReference type="ARBA" id="ARBA00022989"/>
    </source>
</evidence>
<evidence type="ECO:0000256" key="6">
    <source>
        <dbReference type="SAM" id="Phobius"/>
    </source>
</evidence>
<proteinExistence type="predicted"/>
<dbReference type="Pfam" id="PF03626">
    <property type="entry name" value="COX4_pro"/>
    <property type="match status" value="1"/>
</dbReference>
<reference evidence="7 8" key="1">
    <citation type="submission" date="2019-03" db="EMBL/GenBank/DDBJ databases">
        <title>Genomic Encyclopedia of Type Strains, Phase IV (KMG-IV): sequencing the most valuable type-strain genomes for metagenomic binning, comparative biology and taxonomic classification.</title>
        <authorList>
            <person name="Goeker M."/>
        </authorList>
    </citation>
    <scope>NUCLEOTIDE SEQUENCE [LARGE SCALE GENOMIC DNA]</scope>
    <source>
        <strain evidence="7 8">DSM 103428</strain>
    </source>
</reference>